<name>A0A7C0ZDV7_UNCW3</name>
<evidence type="ECO:0000313" key="5">
    <source>
        <dbReference type="EMBL" id="HDI82182.1"/>
    </source>
</evidence>
<organism evidence="5">
    <name type="scientific">candidate division WOR-3 bacterium</name>
    <dbReference type="NCBI Taxonomy" id="2052148"/>
    <lineage>
        <taxon>Bacteria</taxon>
        <taxon>Bacteria division WOR-3</taxon>
    </lineage>
</organism>
<dbReference type="FunFam" id="1.10.10.2830:FF:000001">
    <property type="entry name" value="Chromosome partitioning protein ParB"/>
    <property type="match status" value="1"/>
</dbReference>
<keyword evidence="2" id="KW-0159">Chromosome partition</keyword>
<dbReference type="GO" id="GO:0045881">
    <property type="term" value="P:positive regulation of sporulation resulting in formation of a cellular spore"/>
    <property type="evidence" value="ECO:0007669"/>
    <property type="project" value="TreeGrafter"/>
</dbReference>
<evidence type="ECO:0000256" key="2">
    <source>
        <dbReference type="ARBA" id="ARBA00022829"/>
    </source>
</evidence>
<dbReference type="InterPro" id="IPR041468">
    <property type="entry name" value="HTH_ParB/Spo0J"/>
</dbReference>
<dbReference type="PANTHER" id="PTHR33375">
    <property type="entry name" value="CHROMOSOME-PARTITIONING PROTEIN PARB-RELATED"/>
    <property type="match status" value="1"/>
</dbReference>
<dbReference type="InterPro" id="IPR050336">
    <property type="entry name" value="Chromosome_partition/occlusion"/>
</dbReference>
<evidence type="ECO:0000256" key="3">
    <source>
        <dbReference type="ARBA" id="ARBA00023125"/>
    </source>
</evidence>
<dbReference type="AlphaFoldDB" id="A0A7C0ZDV7"/>
<dbReference type="Proteomes" id="UP000885847">
    <property type="component" value="Unassembled WGS sequence"/>
</dbReference>
<dbReference type="SUPFAM" id="SSF109709">
    <property type="entry name" value="KorB DNA-binding domain-like"/>
    <property type="match status" value="1"/>
</dbReference>
<dbReference type="NCBIfam" id="TIGR00180">
    <property type="entry name" value="parB_part"/>
    <property type="match status" value="1"/>
</dbReference>
<dbReference type="Gene3D" id="1.10.10.2830">
    <property type="match status" value="1"/>
</dbReference>
<evidence type="ECO:0000259" key="4">
    <source>
        <dbReference type="SMART" id="SM00470"/>
    </source>
</evidence>
<dbReference type="GO" id="GO:0005694">
    <property type="term" value="C:chromosome"/>
    <property type="evidence" value="ECO:0007669"/>
    <property type="project" value="TreeGrafter"/>
</dbReference>
<dbReference type="SMART" id="SM00470">
    <property type="entry name" value="ParB"/>
    <property type="match status" value="1"/>
</dbReference>
<feature type="domain" description="ParB-like N-terminal" evidence="4">
    <location>
        <begin position="21"/>
        <end position="110"/>
    </location>
</feature>
<dbReference type="Pfam" id="PF02195">
    <property type="entry name" value="ParB_N"/>
    <property type="match status" value="1"/>
</dbReference>
<keyword evidence="3" id="KW-0238">DNA-binding</keyword>
<dbReference type="GO" id="GO:0003677">
    <property type="term" value="F:DNA binding"/>
    <property type="evidence" value="ECO:0007669"/>
    <property type="project" value="UniProtKB-KW"/>
</dbReference>
<dbReference type="InterPro" id="IPR004437">
    <property type="entry name" value="ParB/RepB/Spo0J"/>
</dbReference>
<dbReference type="EMBL" id="DQWE01000008">
    <property type="protein sequence ID" value="HDI82182.1"/>
    <property type="molecule type" value="Genomic_DNA"/>
</dbReference>
<comment type="caution">
    <text evidence="5">The sequence shown here is derived from an EMBL/GenBank/DDBJ whole genome shotgun (WGS) entry which is preliminary data.</text>
</comment>
<proteinExistence type="inferred from homology"/>
<dbReference type="SUPFAM" id="SSF110849">
    <property type="entry name" value="ParB/Sulfiredoxin"/>
    <property type="match status" value="1"/>
</dbReference>
<dbReference type="Pfam" id="PF17762">
    <property type="entry name" value="HTH_ParB"/>
    <property type="match status" value="1"/>
</dbReference>
<dbReference type="Pfam" id="PF23552">
    <property type="entry name" value="ParB_C"/>
    <property type="match status" value="1"/>
</dbReference>
<dbReference type="GO" id="GO:0007059">
    <property type="term" value="P:chromosome segregation"/>
    <property type="evidence" value="ECO:0007669"/>
    <property type="project" value="UniProtKB-KW"/>
</dbReference>
<dbReference type="FunFam" id="3.90.1530.30:FF:000001">
    <property type="entry name" value="Chromosome partitioning protein ParB"/>
    <property type="match status" value="1"/>
</dbReference>
<dbReference type="InterPro" id="IPR057240">
    <property type="entry name" value="ParB_dimer_C"/>
</dbReference>
<comment type="similarity">
    <text evidence="1">Belongs to the ParB family.</text>
</comment>
<reference evidence="5" key="1">
    <citation type="journal article" date="2020" name="mSystems">
        <title>Genome- and Community-Level Interaction Insights into Carbon Utilization and Element Cycling Functions of Hydrothermarchaeota in Hydrothermal Sediment.</title>
        <authorList>
            <person name="Zhou Z."/>
            <person name="Liu Y."/>
            <person name="Xu W."/>
            <person name="Pan J."/>
            <person name="Luo Z.H."/>
            <person name="Li M."/>
        </authorList>
    </citation>
    <scope>NUCLEOTIDE SEQUENCE [LARGE SCALE GENOMIC DNA]</scope>
    <source>
        <strain evidence="5">HyVt-102</strain>
    </source>
</reference>
<dbReference type="InterPro" id="IPR036086">
    <property type="entry name" value="ParB/Sulfiredoxin_sf"/>
</dbReference>
<dbReference type="CDD" id="cd16393">
    <property type="entry name" value="SPO0J_N"/>
    <property type="match status" value="1"/>
</dbReference>
<gene>
    <name evidence="5" type="ORF">ENF18_00140</name>
</gene>
<dbReference type="PANTHER" id="PTHR33375:SF1">
    <property type="entry name" value="CHROMOSOME-PARTITIONING PROTEIN PARB-RELATED"/>
    <property type="match status" value="1"/>
</dbReference>
<accession>A0A7C0ZDV7</accession>
<dbReference type="InterPro" id="IPR003115">
    <property type="entry name" value="ParB_N"/>
</dbReference>
<evidence type="ECO:0000256" key="1">
    <source>
        <dbReference type="ARBA" id="ARBA00006295"/>
    </source>
</evidence>
<sequence length="267" mass="30698">MGRKALGKGLEALIPTEEEANKIPLKDIKPGTLQPRKKIDKKHLEELARSIKEKGVLQPVLVRKKGKYYELVYGHRRYQAAKMAGLKEIPAVVKELTDREVLEISIIENVQREDLNPVEEAEAYRTLMIEFGLTQEQVAERVGKERSTIANKLRLLNLPEEIRKALSDGLITEGHARPLLSLKTEKEMLKAFHEILKTRESVRKTEKRVKRIKEKDTEILHIEQELIGALGTKVVIQRGRKKGKIEIYFYSDEELVRLIRLLKGEEG</sequence>
<dbReference type="Gene3D" id="3.90.1530.30">
    <property type="match status" value="1"/>
</dbReference>
<protein>
    <submittedName>
        <fullName evidence="5">ParB/RepB/Spo0J family partition protein</fullName>
    </submittedName>
</protein>